<proteinExistence type="predicted"/>
<dbReference type="AlphaFoldDB" id="A0A0G1D426"/>
<gene>
    <name evidence="1" type="ORF">UV68_C0041G0012</name>
</gene>
<accession>A0A0G1D426</accession>
<dbReference type="EMBL" id="LCFK01000041">
    <property type="protein sequence ID" value="KKS92625.1"/>
    <property type="molecule type" value="Genomic_DNA"/>
</dbReference>
<comment type="caution">
    <text evidence="1">The sequence shown here is derived from an EMBL/GenBank/DDBJ whole genome shotgun (WGS) entry which is preliminary data.</text>
</comment>
<evidence type="ECO:0000313" key="1">
    <source>
        <dbReference type="EMBL" id="KKS92625.1"/>
    </source>
</evidence>
<name>A0A0G1D426_9BACT</name>
<protein>
    <submittedName>
        <fullName evidence="1">Uncharacterized protein</fullName>
    </submittedName>
</protein>
<evidence type="ECO:0000313" key="2">
    <source>
        <dbReference type="Proteomes" id="UP000033980"/>
    </source>
</evidence>
<organism evidence="1 2">
    <name type="scientific">Candidatus Collierbacteria bacterium GW2011_GWC2_43_12</name>
    <dbReference type="NCBI Taxonomy" id="1618390"/>
    <lineage>
        <taxon>Bacteria</taxon>
        <taxon>Candidatus Collieribacteriota</taxon>
    </lineage>
</organism>
<sequence>MIKPINISPLNTTQELRYECENCNTPGVIKLENGIWNVDMDGNVEEDISDHECPKCGQKLVKNEG</sequence>
<dbReference type="Proteomes" id="UP000033980">
    <property type="component" value="Unassembled WGS sequence"/>
</dbReference>
<reference evidence="1 2" key="1">
    <citation type="journal article" date="2015" name="Nature">
        <title>rRNA introns, odd ribosomes, and small enigmatic genomes across a large radiation of phyla.</title>
        <authorList>
            <person name="Brown C.T."/>
            <person name="Hug L.A."/>
            <person name="Thomas B.C."/>
            <person name="Sharon I."/>
            <person name="Castelle C.J."/>
            <person name="Singh A."/>
            <person name="Wilkins M.J."/>
            <person name="Williams K.H."/>
            <person name="Banfield J.F."/>
        </authorList>
    </citation>
    <scope>NUCLEOTIDE SEQUENCE [LARGE SCALE GENOMIC DNA]</scope>
</reference>